<name>A0A8C5Q348_9ANUR</name>
<keyword evidence="6" id="KW-1185">Reference proteome</keyword>
<feature type="compositionally biased region" description="Pro residues" evidence="3">
    <location>
        <begin position="315"/>
        <end position="324"/>
    </location>
</feature>
<dbReference type="AlphaFoldDB" id="A0A8C5Q348"/>
<evidence type="ECO:0000256" key="3">
    <source>
        <dbReference type="SAM" id="MobiDB-lite"/>
    </source>
</evidence>
<evidence type="ECO:0000259" key="4">
    <source>
        <dbReference type="PROSITE" id="PS50001"/>
    </source>
</evidence>
<dbReference type="SUPFAM" id="SSF55550">
    <property type="entry name" value="SH2 domain"/>
    <property type="match status" value="1"/>
</dbReference>
<dbReference type="Gene3D" id="3.30.505.10">
    <property type="entry name" value="SH2 domain"/>
    <property type="match status" value="1"/>
</dbReference>
<dbReference type="PANTHER" id="PTHR14388:SF3">
    <property type="entry name" value="HEMATOPOIETIC SH2 DOMAIN-CONTAINING PROTEIN"/>
    <property type="match status" value="1"/>
</dbReference>
<dbReference type="InterPro" id="IPR000980">
    <property type="entry name" value="SH2"/>
</dbReference>
<dbReference type="Pfam" id="PF00017">
    <property type="entry name" value="SH2"/>
    <property type="match status" value="1"/>
</dbReference>
<keyword evidence="1 2" id="KW-0727">SH2 domain</keyword>
<feature type="compositionally biased region" description="Polar residues" evidence="3">
    <location>
        <begin position="294"/>
        <end position="306"/>
    </location>
</feature>
<proteinExistence type="predicted"/>
<dbReference type="InterPro" id="IPR036860">
    <property type="entry name" value="SH2_dom_sf"/>
</dbReference>
<evidence type="ECO:0000313" key="5">
    <source>
        <dbReference type="Ensembl" id="ENSLLEP00000031601.1"/>
    </source>
</evidence>
<sequence length="324" mass="35991">MEVTRPSAKWFIETQSQWFVENGIPDWFHGIITRKDAESLLANTAPGSFLIRVGESRIGYSLSYKTANCYRHFMIDVVKGYNCRLSGDPKMYQSLQELVQFHMRHPIYPFNEILSHPCGQKTNSATDYGDLFKHANDPITNNHHMKSTVNTLPVPGTMHNGMHMLPTPTPGLPTAFTPVPPPRRNKSKDCVPQMPHPPNMPPMFAPQPVMGLYPFLPQQVPLSGNGFVPVLQNGQIQWNYPNPAVNPSLPPNTNGMARFPTPVQCAMGMQAPLHPIATHAWPVNTGNFVPAGHPSTNPGPQQNVGNKLSAEEYKQPPPFAPGFY</sequence>
<dbReference type="PRINTS" id="PR00401">
    <property type="entry name" value="SH2DOMAIN"/>
</dbReference>
<reference evidence="5" key="1">
    <citation type="submission" date="2025-08" db="UniProtKB">
        <authorList>
            <consortium name="Ensembl"/>
        </authorList>
    </citation>
    <scope>IDENTIFICATION</scope>
</reference>
<dbReference type="OrthoDB" id="67310at2759"/>
<organism evidence="5 6">
    <name type="scientific">Leptobrachium leishanense</name>
    <name type="common">Leishan spiny toad</name>
    <dbReference type="NCBI Taxonomy" id="445787"/>
    <lineage>
        <taxon>Eukaryota</taxon>
        <taxon>Metazoa</taxon>
        <taxon>Chordata</taxon>
        <taxon>Craniata</taxon>
        <taxon>Vertebrata</taxon>
        <taxon>Euteleostomi</taxon>
        <taxon>Amphibia</taxon>
        <taxon>Batrachia</taxon>
        <taxon>Anura</taxon>
        <taxon>Pelobatoidea</taxon>
        <taxon>Megophryidae</taxon>
        <taxon>Leptobrachium</taxon>
    </lineage>
</organism>
<dbReference type="PROSITE" id="PS50001">
    <property type="entry name" value="SH2"/>
    <property type="match status" value="1"/>
</dbReference>
<reference evidence="5" key="2">
    <citation type="submission" date="2025-09" db="UniProtKB">
        <authorList>
            <consortium name="Ensembl"/>
        </authorList>
    </citation>
    <scope>IDENTIFICATION</scope>
</reference>
<dbReference type="PANTHER" id="PTHR14388">
    <property type="entry name" value="T CELL-SPECIFIC ADAPTER PROTEIN TSAD"/>
    <property type="match status" value="1"/>
</dbReference>
<evidence type="ECO:0000256" key="2">
    <source>
        <dbReference type="PROSITE-ProRule" id="PRU00191"/>
    </source>
</evidence>
<feature type="region of interest" description="Disordered" evidence="3">
    <location>
        <begin position="289"/>
        <end position="324"/>
    </location>
</feature>
<gene>
    <name evidence="5" type="primary">HSH2D</name>
</gene>
<protein>
    <submittedName>
        <fullName evidence="5">Hematopoietic SH2 domain containing</fullName>
    </submittedName>
</protein>
<dbReference type="GeneTree" id="ENSGT00940000161678"/>
<dbReference type="Ensembl" id="ENSLLET00000032817.1">
    <property type="protein sequence ID" value="ENSLLEP00000031601.1"/>
    <property type="gene ID" value="ENSLLEG00000020029.1"/>
</dbReference>
<dbReference type="Proteomes" id="UP000694569">
    <property type="component" value="Unplaced"/>
</dbReference>
<evidence type="ECO:0000313" key="6">
    <source>
        <dbReference type="Proteomes" id="UP000694569"/>
    </source>
</evidence>
<accession>A0A8C5Q348</accession>
<evidence type="ECO:0000256" key="1">
    <source>
        <dbReference type="ARBA" id="ARBA00022999"/>
    </source>
</evidence>
<dbReference type="SMART" id="SM00252">
    <property type="entry name" value="SH2"/>
    <property type="match status" value="1"/>
</dbReference>
<dbReference type="GO" id="GO:0005737">
    <property type="term" value="C:cytoplasm"/>
    <property type="evidence" value="ECO:0007669"/>
    <property type="project" value="TreeGrafter"/>
</dbReference>
<feature type="domain" description="SH2" evidence="4">
    <location>
        <begin position="27"/>
        <end position="118"/>
    </location>
</feature>